<keyword evidence="3" id="KW-1185">Reference proteome</keyword>
<name>A0AAD4I308_9PLEO</name>
<sequence length="385" mass="42926">MPEPREAHNVVGSLVNVIFWAFVAYCHYGSIIHRSTWDRQHIYLPFLFLFVPEIFLCQIVMNIVLLIHRHIGMSRLGIAMDHEGPWFYIAGVIDLHSASREFDQGVWIGGPDGGHAQKSEGNWRLSTLNASRLSRTRRTDRFDSANILRLLGTIFLLYQGGSASMVYVTRLVTIDSSTLSLDHLTGLYAICGTLVGLATLLILLQPYEWADNNRYIEEERGAMPDVDTSNAWVYEGFSAATLHGLLWLSLRAWGYGVAMVKHAKDIEIPISFMDAFTGPGIALLALMAIGVVFMVPTVGEAMFIPHRNGMIWLARFFNVTYWTAGRVFRLLLASVTATVAGLIWAHAILEVGSVTGGRIRPWNINWKEPNPTADTFFGAILSLSA</sequence>
<comment type="caution">
    <text evidence="2">The sequence shown here is derived from an EMBL/GenBank/DDBJ whole genome shotgun (WGS) entry which is preliminary data.</text>
</comment>
<feature type="transmembrane region" description="Helical" evidence="1">
    <location>
        <begin position="231"/>
        <end position="250"/>
    </location>
</feature>
<feature type="transmembrane region" description="Helical" evidence="1">
    <location>
        <begin position="42"/>
        <end position="67"/>
    </location>
</feature>
<organism evidence="2 3">
    <name type="scientific">Alternaria panax</name>
    <dbReference type="NCBI Taxonomy" id="48097"/>
    <lineage>
        <taxon>Eukaryota</taxon>
        <taxon>Fungi</taxon>
        <taxon>Dikarya</taxon>
        <taxon>Ascomycota</taxon>
        <taxon>Pezizomycotina</taxon>
        <taxon>Dothideomycetes</taxon>
        <taxon>Pleosporomycetidae</taxon>
        <taxon>Pleosporales</taxon>
        <taxon>Pleosporineae</taxon>
        <taxon>Pleosporaceae</taxon>
        <taxon>Alternaria</taxon>
        <taxon>Alternaria sect. Panax</taxon>
    </lineage>
</organism>
<dbReference type="Proteomes" id="UP001199106">
    <property type="component" value="Unassembled WGS sequence"/>
</dbReference>
<dbReference type="AlphaFoldDB" id="A0AAD4I308"/>
<protein>
    <submittedName>
        <fullName evidence="2">Uncharacterized protein</fullName>
    </submittedName>
</protein>
<keyword evidence="1" id="KW-1133">Transmembrane helix</keyword>
<feature type="transmembrane region" description="Helical" evidence="1">
    <location>
        <begin position="7"/>
        <end position="30"/>
    </location>
</feature>
<accession>A0AAD4I308</accession>
<gene>
    <name evidence="2" type="ORF">G6011_10143</name>
</gene>
<evidence type="ECO:0000313" key="3">
    <source>
        <dbReference type="Proteomes" id="UP001199106"/>
    </source>
</evidence>
<keyword evidence="1" id="KW-0472">Membrane</keyword>
<feature type="transmembrane region" description="Helical" evidence="1">
    <location>
        <begin position="147"/>
        <end position="167"/>
    </location>
</feature>
<feature type="transmembrane region" description="Helical" evidence="1">
    <location>
        <begin position="187"/>
        <end position="210"/>
    </location>
</feature>
<evidence type="ECO:0000256" key="1">
    <source>
        <dbReference type="SAM" id="Phobius"/>
    </source>
</evidence>
<evidence type="ECO:0000313" key="2">
    <source>
        <dbReference type="EMBL" id="KAG9187035.1"/>
    </source>
</evidence>
<reference evidence="2" key="1">
    <citation type="submission" date="2021-07" db="EMBL/GenBank/DDBJ databases">
        <title>Genome Resource of American Ginseng Black Spot Pathogen Alternaria panax.</title>
        <authorList>
            <person name="Qiu C."/>
            <person name="Wang W."/>
            <person name="Liu Z."/>
        </authorList>
    </citation>
    <scope>NUCLEOTIDE SEQUENCE</scope>
    <source>
        <strain evidence="2">BNCC115425</strain>
    </source>
</reference>
<feature type="transmembrane region" description="Helical" evidence="1">
    <location>
        <begin position="281"/>
        <end position="306"/>
    </location>
</feature>
<dbReference type="EMBL" id="JAANER010000008">
    <property type="protein sequence ID" value="KAG9187035.1"/>
    <property type="molecule type" value="Genomic_DNA"/>
</dbReference>
<keyword evidence="1" id="KW-0812">Transmembrane</keyword>
<feature type="transmembrane region" description="Helical" evidence="1">
    <location>
        <begin position="327"/>
        <end position="349"/>
    </location>
</feature>
<proteinExistence type="predicted"/>